<proteinExistence type="predicted"/>
<name>A0A8H6R1U3_9EURO</name>
<dbReference type="InterPro" id="IPR053143">
    <property type="entry name" value="Arylsulfate_ST"/>
</dbReference>
<evidence type="ECO:0008006" key="3">
    <source>
        <dbReference type="Google" id="ProtNLM"/>
    </source>
</evidence>
<dbReference type="SUPFAM" id="SSF50998">
    <property type="entry name" value="Quinoprotein alcohol dehydrogenase-like"/>
    <property type="match status" value="1"/>
</dbReference>
<dbReference type="InterPro" id="IPR039535">
    <property type="entry name" value="ASST-like"/>
</dbReference>
<gene>
    <name evidence="1" type="ORF">CNMCM7691_002485</name>
</gene>
<reference evidence="1" key="1">
    <citation type="submission" date="2020-06" db="EMBL/GenBank/DDBJ databases">
        <title>Draft genome sequences of strains closely related to Aspergillus parafelis and Aspergillus hiratsukae.</title>
        <authorList>
            <person name="Dos Santos R.A.C."/>
            <person name="Rivero-Menendez O."/>
            <person name="Steenwyk J.L."/>
            <person name="Mead M.E."/>
            <person name="Goldman G.H."/>
            <person name="Alastruey-Izquierdo A."/>
            <person name="Rokas A."/>
        </authorList>
    </citation>
    <scope>NUCLEOTIDE SEQUENCE</scope>
    <source>
        <strain evidence="1">CNM-CM7691</strain>
    </source>
</reference>
<accession>A0A8H6R1U3</accession>
<dbReference type="PANTHER" id="PTHR35340:SF9">
    <property type="entry name" value="ASST-DOMAIN-CONTAINING PROTEIN"/>
    <property type="match status" value="1"/>
</dbReference>
<dbReference type="Proteomes" id="UP000641853">
    <property type="component" value="Unassembled WGS sequence"/>
</dbReference>
<protein>
    <recommendedName>
        <fullName evidence="3">ASST-domain-containing protein</fullName>
    </recommendedName>
</protein>
<sequence length="358" mass="39363">MLPSDLHEMRVIDGKTALITIYETLPYDLEEYGIDPEIGWVIGGVFQEIDIKTGEVLFEWNSLDHVPLSDSLASLDLDGVVGDGLTNGSAWDYFHINSVDKNHEGAYLVSARHTSCIYKISGQDGSILWQLGGTQSSFQLTNYEFSFQHDARFREENETTTILSFFDNGSNQHIYTSSTSSGMIVSIDHCTNTSTLIRQFNAPGNGLLSISQGNVQILPNKDVFIGWGSNPSISEHTEDGTAIFSATLASQGAQNYRAFKWNWTAHPIDPPALQAYSASTNSATTFWASWNGATEVDWWRIHAASPHSNEFIPLDVIYSQGFETKYASASYYPQSFAEAIGADGSSLANSSVVDTFLS</sequence>
<organism evidence="1 2">
    <name type="scientific">Aspergillus felis</name>
    <dbReference type="NCBI Taxonomy" id="1287682"/>
    <lineage>
        <taxon>Eukaryota</taxon>
        <taxon>Fungi</taxon>
        <taxon>Dikarya</taxon>
        <taxon>Ascomycota</taxon>
        <taxon>Pezizomycotina</taxon>
        <taxon>Eurotiomycetes</taxon>
        <taxon>Eurotiomycetidae</taxon>
        <taxon>Eurotiales</taxon>
        <taxon>Aspergillaceae</taxon>
        <taxon>Aspergillus</taxon>
        <taxon>Aspergillus subgen. Fumigati</taxon>
    </lineage>
</organism>
<dbReference type="PANTHER" id="PTHR35340">
    <property type="entry name" value="PQQ ENZYME REPEAT PROTEIN-RELATED"/>
    <property type="match status" value="1"/>
</dbReference>
<evidence type="ECO:0000313" key="2">
    <source>
        <dbReference type="Proteomes" id="UP000641853"/>
    </source>
</evidence>
<dbReference type="AlphaFoldDB" id="A0A8H6R1U3"/>
<dbReference type="InterPro" id="IPR011047">
    <property type="entry name" value="Quinoprotein_ADH-like_sf"/>
</dbReference>
<keyword evidence="2" id="KW-1185">Reference proteome</keyword>
<evidence type="ECO:0000313" key="1">
    <source>
        <dbReference type="EMBL" id="KAF7182824.1"/>
    </source>
</evidence>
<comment type="caution">
    <text evidence="1">The sequence shown here is derived from an EMBL/GenBank/DDBJ whole genome shotgun (WGS) entry which is preliminary data.</text>
</comment>
<dbReference type="EMBL" id="JACBAG010001759">
    <property type="protein sequence ID" value="KAF7182824.1"/>
    <property type="molecule type" value="Genomic_DNA"/>
</dbReference>
<dbReference type="Pfam" id="PF14269">
    <property type="entry name" value="Arylsulfotran_2"/>
    <property type="match status" value="1"/>
</dbReference>